<name>F8PT05_SERL3</name>
<feature type="transmembrane region" description="Helical" evidence="1">
    <location>
        <begin position="38"/>
        <end position="62"/>
    </location>
</feature>
<dbReference type="AlphaFoldDB" id="F8PT05"/>
<sequence>MRCEILRAVPSRRGGGPQHDCVFVERDPSLQGMQGLDVVWILAFVSFLFEGVYYPCALVRWFSKVDNMPDNLTGMYKIQPDFNEDNSPLVEIIHLDCVLWAAHLLPIFGEEFIDPDVACHNSLDSFSSFYVNKFIDHQAFDIILMMMLPLCAALLSLVKCPTHLCDFH</sequence>
<dbReference type="EMBL" id="GL945478">
    <property type="protein sequence ID" value="EGO01380.1"/>
    <property type="molecule type" value="Genomic_DNA"/>
</dbReference>
<keyword evidence="3" id="KW-1185">Reference proteome</keyword>
<accession>F8PT05</accession>
<feature type="transmembrane region" description="Helical" evidence="1">
    <location>
        <begin position="139"/>
        <end position="158"/>
    </location>
</feature>
<dbReference type="OrthoDB" id="3187773at2759"/>
<protein>
    <submittedName>
        <fullName evidence="2">Uncharacterized protein</fullName>
    </submittedName>
</protein>
<dbReference type="STRING" id="936435.F8PT05"/>
<keyword evidence="1" id="KW-0812">Transmembrane</keyword>
<reference evidence="3" key="1">
    <citation type="journal article" date="2011" name="Science">
        <title>The plant cell wall-decomposing machinery underlies the functional diversity of forest fungi.</title>
        <authorList>
            <person name="Eastwood D.C."/>
            <person name="Floudas D."/>
            <person name="Binder M."/>
            <person name="Majcherczyk A."/>
            <person name="Schneider P."/>
            <person name="Aerts A."/>
            <person name="Asiegbu F.O."/>
            <person name="Baker S.E."/>
            <person name="Barry K."/>
            <person name="Bendiksby M."/>
            <person name="Blumentritt M."/>
            <person name="Coutinho P.M."/>
            <person name="Cullen D."/>
            <person name="de Vries R.P."/>
            <person name="Gathman A."/>
            <person name="Goodell B."/>
            <person name="Henrissat B."/>
            <person name="Ihrmark K."/>
            <person name="Kauserud H."/>
            <person name="Kohler A."/>
            <person name="LaButti K."/>
            <person name="Lapidus A."/>
            <person name="Lavin J.L."/>
            <person name="Lee Y.-H."/>
            <person name="Lindquist E."/>
            <person name="Lilly W."/>
            <person name="Lucas S."/>
            <person name="Morin E."/>
            <person name="Murat C."/>
            <person name="Oguiza J.A."/>
            <person name="Park J."/>
            <person name="Pisabarro A.G."/>
            <person name="Riley R."/>
            <person name="Rosling A."/>
            <person name="Salamov A."/>
            <person name="Schmidt O."/>
            <person name="Schmutz J."/>
            <person name="Skrede I."/>
            <person name="Stenlid J."/>
            <person name="Wiebenga A."/>
            <person name="Xie X."/>
            <person name="Kuees U."/>
            <person name="Hibbett D.S."/>
            <person name="Hoffmeister D."/>
            <person name="Hoegberg N."/>
            <person name="Martin F."/>
            <person name="Grigoriev I.V."/>
            <person name="Watkinson S.C."/>
        </authorList>
    </citation>
    <scope>NUCLEOTIDE SEQUENCE [LARGE SCALE GENOMIC DNA]</scope>
    <source>
        <strain evidence="3">strain S7.3</strain>
    </source>
</reference>
<dbReference type="InParanoid" id="F8PT05"/>
<organism evidence="3">
    <name type="scientific">Serpula lacrymans var. lacrymans (strain S7.3)</name>
    <name type="common">Dry rot fungus</name>
    <dbReference type="NCBI Taxonomy" id="936435"/>
    <lineage>
        <taxon>Eukaryota</taxon>
        <taxon>Fungi</taxon>
        <taxon>Dikarya</taxon>
        <taxon>Basidiomycota</taxon>
        <taxon>Agaricomycotina</taxon>
        <taxon>Agaricomycetes</taxon>
        <taxon>Agaricomycetidae</taxon>
        <taxon>Boletales</taxon>
        <taxon>Coniophorineae</taxon>
        <taxon>Serpulaceae</taxon>
        <taxon>Serpula</taxon>
    </lineage>
</organism>
<gene>
    <name evidence="2" type="ORF">SERLA73DRAFT_50947</name>
</gene>
<proteinExistence type="predicted"/>
<evidence type="ECO:0000313" key="3">
    <source>
        <dbReference type="Proteomes" id="UP000008063"/>
    </source>
</evidence>
<keyword evidence="1" id="KW-1133">Transmembrane helix</keyword>
<keyword evidence="1" id="KW-0472">Membrane</keyword>
<evidence type="ECO:0000313" key="2">
    <source>
        <dbReference type="EMBL" id="EGO01380.1"/>
    </source>
</evidence>
<dbReference type="Proteomes" id="UP000008063">
    <property type="component" value="Unassembled WGS sequence"/>
</dbReference>
<dbReference type="HOGENOM" id="CLU_006344_16_0_1"/>
<evidence type="ECO:0000256" key="1">
    <source>
        <dbReference type="SAM" id="Phobius"/>
    </source>
</evidence>